<evidence type="ECO:0000259" key="1">
    <source>
        <dbReference type="PROSITE" id="PS50181"/>
    </source>
</evidence>
<evidence type="ECO:0000313" key="2">
    <source>
        <dbReference type="EMBL" id="CRK27137.1"/>
    </source>
</evidence>
<dbReference type="EMBL" id="CVQI01019890">
    <property type="protein sequence ID" value="CRK27137.1"/>
    <property type="molecule type" value="Genomic_DNA"/>
</dbReference>
<dbReference type="SUPFAM" id="SSF52058">
    <property type="entry name" value="L domain-like"/>
    <property type="match status" value="1"/>
</dbReference>
<feature type="domain" description="F-box" evidence="1">
    <location>
        <begin position="42"/>
        <end position="78"/>
    </location>
</feature>
<dbReference type="InterPro" id="IPR036047">
    <property type="entry name" value="F-box-like_dom_sf"/>
</dbReference>
<evidence type="ECO:0000313" key="3">
    <source>
        <dbReference type="Proteomes" id="UP000045706"/>
    </source>
</evidence>
<reference evidence="3" key="1">
    <citation type="submission" date="2015-05" db="EMBL/GenBank/DDBJ databases">
        <authorList>
            <person name="Fogelqvist Johan"/>
        </authorList>
    </citation>
    <scope>NUCLEOTIDE SEQUENCE [LARGE SCALE GENOMIC DNA]</scope>
</reference>
<sequence>MSCQAAQPRGYSVRSAGESLCRIWPRVPLCGEPNQESLRSPALAMEGMPYEIISEFVSYLDSRSLLNLALTASRFTHVCLSEASRHLCVLDTRSALIGLAHHIKQTSPPTRALTVYHGEWPKCNYKEWELHPLQVYEAHPVVLQSLSKKEKALQAFRRYGHFVAEEESRGRDDDIRRLNQILSSLPQLQRITISHICSHGWKPKKNAQVTRLCQQIWISPCRRDSVDRLVGDFLIVLPNYGRVQDLKIKGKLNLESIGPLYTALCSVTKLDIKSLNIANTTTAIFNSFLSLFPALQNLQINFCRHDPLTVIPLDHVHCPELRSVSLANLRVAVLALV</sequence>
<gene>
    <name evidence="2" type="ORF">BN1723_013934</name>
</gene>
<accession>A0A0G4LYQ2</accession>
<name>A0A0G4LYQ2_VERLO</name>
<dbReference type="Proteomes" id="UP000045706">
    <property type="component" value="Unassembled WGS sequence"/>
</dbReference>
<feature type="non-terminal residue" evidence="2">
    <location>
        <position position="337"/>
    </location>
</feature>
<organism evidence="2 3">
    <name type="scientific">Verticillium longisporum</name>
    <name type="common">Verticillium dahliae var. longisporum</name>
    <dbReference type="NCBI Taxonomy" id="100787"/>
    <lineage>
        <taxon>Eukaryota</taxon>
        <taxon>Fungi</taxon>
        <taxon>Dikarya</taxon>
        <taxon>Ascomycota</taxon>
        <taxon>Pezizomycotina</taxon>
        <taxon>Sordariomycetes</taxon>
        <taxon>Hypocreomycetidae</taxon>
        <taxon>Glomerellales</taxon>
        <taxon>Plectosphaerellaceae</taxon>
        <taxon>Verticillium</taxon>
    </lineage>
</organism>
<dbReference type="PROSITE" id="PS50181">
    <property type="entry name" value="FBOX"/>
    <property type="match status" value="1"/>
</dbReference>
<dbReference type="Gene3D" id="3.80.10.10">
    <property type="entry name" value="Ribonuclease Inhibitor"/>
    <property type="match status" value="1"/>
</dbReference>
<proteinExistence type="predicted"/>
<dbReference type="AlphaFoldDB" id="A0A0G4LYQ2"/>
<dbReference type="SUPFAM" id="SSF81383">
    <property type="entry name" value="F-box domain"/>
    <property type="match status" value="1"/>
</dbReference>
<protein>
    <recommendedName>
        <fullName evidence="1">F-box domain-containing protein</fullName>
    </recommendedName>
</protein>
<dbReference type="InterPro" id="IPR032675">
    <property type="entry name" value="LRR_dom_sf"/>
</dbReference>
<dbReference type="InterPro" id="IPR001810">
    <property type="entry name" value="F-box_dom"/>
</dbReference>